<reference evidence="4 5" key="1">
    <citation type="submission" date="2019-06" db="EMBL/GenBank/DDBJ databases">
        <title>Whole genome shotgun sequence of Flavobacterium flevense NBRC 14960.</title>
        <authorList>
            <person name="Hosoyama A."/>
            <person name="Uohara A."/>
            <person name="Ohji S."/>
            <person name="Ichikawa N."/>
        </authorList>
    </citation>
    <scope>NUCLEOTIDE SEQUENCE [LARGE SCALE GENOMIC DNA]</scope>
    <source>
        <strain evidence="4 5">NBRC 14960</strain>
    </source>
</reference>
<dbReference type="RefSeq" id="WP_073247173.1">
    <property type="nucleotide sequence ID" value="NZ_BJNP01000025.1"/>
</dbReference>
<keyword evidence="5" id="KW-1185">Reference proteome</keyword>
<dbReference type="PANTHER" id="PTHR42693:SF53">
    <property type="entry name" value="ENDO-4-O-SULFATASE"/>
    <property type="match status" value="1"/>
</dbReference>
<keyword evidence="2" id="KW-0378">Hydrolase</keyword>
<proteinExistence type="inferred from homology"/>
<protein>
    <submittedName>
        <fullName evidence="4">Arylsulfatase</fullName>
    </submittedName>
</protein>
<name>A0A4Y4AWZ9_9FLAO</name>
<dbReference type="Proteomes" id="UP000316775">
    <property type="component" value="Unassembled WGS sequence"/>
</dbReference>
<dbReference type="InterPro" id="IPR017850">
    <property type="entry name" value="Alkaline_phosphatase_core_sf"/>
</dbReference>
<dbReference type="STRING" id="983.SAMN05443543_1153"/>
<feature type="domain" description="Sulfatase N-terminal" evidence="3">
    <location>
        <begin position="24"/>
        <end position="392"/>
    </location>
</feature>
<evidence type="ECO:0000256" key="2">
    <source>
        <dbReference type="ARBA" id="ARBA00022801"/>
    </source>
</evidence>
<dbReference type="AlphaFoldDB" id="A0A4Y4AWZ9"/>
<dbReference type="InterPro" id="IPR050738">
    <property type="entry name" value="Sulfatase"/>
</dbReference>
<dbReference type="OrthoDB" id="9766107at2"/>
<dbReference type="Gene3D" id="3.40.720.10">
    <property type="entry name" value="Alkaline Phosphatase, subunit A"/>
    <property type="match status" value="2"/>
</dbReference>
<dbReference type="GO" id="GO:0004065">
    <property type="term" value="F:arylsulfatase activity"/>
    <property type="evidence" value="ECO:0007669"/>
    <property type="project" value="TreeGrafter"/>
</dbReference>
<evidence type="ECO:0000259" key="3">
    <source>
        <dbReference type="Pfam" id="PF00884"/>
    </source>
</evidence>
<evidence type="ECO:0000313" key="4">
    <source>
        <dbReference type="EMBL" id="GEC72751.1"/>
    </source>
</evidence>
<evidence type="ECO:0000313" key="5">
    <source>
        <dbReference type="Proteomes" id="UP000316775"/>
    </source>
</evidence>
<dbReference type="EMBL" id="BJNP01000025">
    <property type="protein sequence ID" value="GEC72751.1"/>
    <property type="molecule type" value="Genomic_DNA"/>
</dbReference>
<comment type="caution">
    <text evidence="4">The sequence shown here is derived from an EMBL/GenBank/DDBJ whole genome shotgun (WGS) entry which is preliminary data.</text>
</comment>
<gene>
    <name evidence="4" type="ORF">FFL01_22900</name>
</gene>
<dbReference type="SUPFAM" id="SSF53649">
    <property type="entry name" value="Alkaline phosphatase-like"/>
    <property type="match status" value="1"/>
</dbReference>
<accession>A0A4Y4AWZ9</accession>
<dbReference type="PANTHER" id="PTHR42693">
    <property type="entry name" value="ARYLSULFATASE FAMILY MEMBER"/>
    <property type="match status" value="1"/>
</dbReference>
<comment type="similarity">
    <text evidence="1">Belongs to the sulfatase family.</text>
</comment>
<evidence type="ECO:0000256" key="1">
    <source>
        <dbReference type="ARBA" id="ARBA00008779"/>
    </source>
</evidence>
<dbReference type="InterPro" id="IPR000917">
    <property type="entry name" value="Sulfatase_N"/>
</dbReference>
<sequence>MKKTFLILLLITSLKGFSQEVSSPNIILIVADDAGIGDYEPYNTMFSVDPAVKLKTPNIKKLSEEGMLFTSAYSTGAVCQPSRYSIMTGLYPIRKVISGTTSSINERIIPSNVETIGQMLKKKGYQTAMFGKWHLDYLYTDIKGKATTSTKNVDLSQPIPLGVNQYGFDYSFWLPKGVSGADFFIENNTIVKLNKEVDYKGSAAWEGHKRWEIISYKSGEPLKELNKHVLGDAIVDKALDYMEKAVQQKKPFFIYLPLIAPHTPHLPNRDVNGHPVDKGTFNSLGQPADRVRQKMVYENDVITGQILEQLDRLKISDNTIVIFTSDNGGGKPGAVNDGASGIYKGYKGTAWEGGTRMPLIVKWPNKIKKASINDALVSQVDFYATFAALLNVTPNKTKDSKSFLPVLLGKETTARNYNVTVKHKVDEYANEEEGIRNIGMRTKEGYKLILFYNQKNDTYEPIEFYNLNDDASEKNNLIANVKYKSIINEMKLKLEKGILSVGMIN</sequence>
<organism evidence="4 5">
    <name type="scientific">Flavobacterium flevense</name>
    <dbReference type="NCBI Taxonomy" id="983"/>
    <lineage>
        <taxon>Bacteria</taxon>
        <taxon>Pseudomonadati</taxon>
        <taxon>Bacteroidota</taxon>
        <taxon>Flavobacteriia</taxon>
        <taxon>Flavobacteriales</taxon>
        <taxon>Flavobacteriaceae</taxon>
        <taxon>Flavobacterium</taxon>
    </lineage>
</organism>
<dbReference type="Pfam" id="PF00884">
    <property type="entry name" value="Sulfatase"/>
    <property type="match status" value="1"/>
</dbReference>